<protein>
    <submittedName>
        <fullName evidence="2">Uncharacterized protein</fullName>
    </submittedName>
</protein>
<evidence type="ECO:0000256" key="1">
    <source>
        <dbReference type="SAM" id="SignalP"/>
    </source>
</evidence>
<feature type="signal peptide" evidence="1">
    <location>
        <begin position="1"/>
        <end position="23"/>
    </location>
</feature>
<keyword evidence="3" id="KW-1185">Reference proteome</keyword>
<feature type="chain" id="PRO_5039501900" evidence="1">
    <location>
        <begin position="24"/>
        <end position="71"/>
    </location>
</feature>
<keyword evidence="1" id="KW-0732">Signal</keyword>
<reference evidence="2 3" key="1">
    <citation type="submission" date="2020-08" db="EMBL/GenBank/DDBJ databases">
        <title>Sequencing the genomes of 1000 actinobacteria strains.</title>
        <authorList>
            <person name="Klenk H.-P."/>
        </authorList>
    </citation>
    <scope>NUCLEOTIDE SEQUENCE [LARGE SCALE GENOMIC DNA]</scope>
    <source>
        <strain evidence="2 3">DSM 43582</strain>
    </source>
</reference>
<comment type="caution">
    <text evidence="2">The sequence shown here is derived from an EMBL/GenBank/DDBJ whole genome shotgun (WGS) entry which is preliminary data.</text>
</comment>
<gene>
    <name evidence="2" type="ORF">BJY24_001622</name>
</gene>
<evidence type="ECO:0000313" key="3">
    <source>
        <dbReference type="Proteomes" id="UP000540412"/>
    </source>
</evidence>
<organism evidence="2 3">
    <name type="scientific">Nocardia transvalensis</name>
    <dbReference type="NCBI Taxonomy" id="37333"/>
    <lineage>
        <taxon>Bacteria</taxon>
        <taxon>Bacillati</taxon>
        <taxon>Actinomycetota</taxon>
        <taxon>Actinomycetes</taxon>
        <taxon>Mycobacteriales</taxon>
        <taxon>Nocardiaceae</taxon>
        <taxon>Nocardia</taxon>
    </lineage>
</organism>
<dbReference type="AlphaFoldDB" id="A0A7W9PB44"/>
<evidence type="ECO:0000313" key="2">
    <source>
        <dbReference type="EMBL" id="MBB5912755.1"/>
    </source>
</evidence>
<dbReference type="Proteomes" id="UP000540412">
    <property type="component" value="Unassembled WGS sequence"/>
</dbReference>
<proteinExistence type="predicted"/>
<name>A0A7W9PB44_9NOCA</name>
<accession>A0A7W9PB44</accession>
<sequence length="71" mass="7152">MSKSGSKFWILTIGLLVTPLALAAPAAAEAVPLTPEVADSATTIDAPPCVNYPGNIPCNLSTLSSSIGIGR</sequence>
<dbReference type="EMBL" id="JACHIT010000001">
    <property type="protein sequence ID" value="MBB5912755.1"/>
    <property type="molecule type" value="Genomic_DNA"/>
</dbReference>
<dbReference type="RefSeq" id="WP_040745972.1">
    <property type="nucleotide sequence ID" value="NZ_JACHIT010000001.1"/>
</dbReference>